<dbReference type="GO" id="GO:0050660">
    <property type="term" value="F:flavin adenine dinucleotide binding"/>
    <property type="evidence" value="ECO:0007669"/>
    <property type="project" value="InterPro"/>
</dbReference>
<evidence type="ECO:0000313" key="11">
    <source>
        <dbReference type="Proteomes" id="UP000077752"/>
    </source>
</evidence>
<dbReference type="Pfam" id="PF02770">
    <property type="entry name" value="Acyl-CoA_dh_M"/>
    <property type="match status" value="1"/>
</dbReference>
<dbReference type="InterPro" id="IPR037069">
    <property type="entry name" value="AcylCoA_DH/ox_N_sf"/>
</dbReference>
<dbReference type="SUPFAM" id="SSF47203">
    <property type="entry name" value="Acyl-CoA dehydrogenase C-terminal domain-like"/>
    <property type="match status" value="1"/>
</dbReference>
<dbReference type="PANTHER" id="PTHR43884">
    <property type="entry name" value="ACYL-COA DEHYDROGENASE"/>
    <property type="match status" value="1"/>
</dbReference>
<dbReference type="Gene3D" id="1.10.540.10">
    <property type="entry name" value="Acyl-CoA dehydrogenase/oxidase, N-terminal domain"/>
    <property type="match status" value="1"/>
</dbReference>
<dbReference type="GO" id="GO:0003995">
    <property type="term" value="F:acyl-CoA dehydrogenase activity"/>
    <property type="evidence" value="ECO:0007669"/>
    <property type="project" value="TreeGrafter"/>
</dbReference>
<dbReference type="InterPro" id="IPR046373">
    <property type="entry name" value="Acyl-CoA_Oxase/DH_mid-dom_sf"/>
</dbReference>
<sequence length="377" mass="40737">MDFSLNDEQQMLADLVARFVERQYDFEARRKLADTSQGWSAQNWAALAETGLLALALDEEHGGLGAGAEATLVVMEAFGRGLVLEPYLPSALVAAPLLQRLGDAALKSRLLDQVASGECRLGLAALEPQARFDLQDVACQAQASGTGFCLNGRKSVVAHGDSAHWLIVSARTAGNPRDREGISLFLVDTQAEGVSVRGFPGLDGQRVAEVELHDVRLPAEALLGSRHEAFADLEWAVDRACFALCAEALGCMARLTELSVDYLRTRKQFGKPIGSFQALQHRVAEMLGYVEQVRSITCYAAAHLDDPDAAVRARAVSAAKALVGKAGRFIGQQAVQLHGGMGMTDELAVGWYFKRLTAIDMTWGDSDHHVERYGALM</sequence>
<dbReference type="AlphaFoldDB" id="A0A177SWW8"/>
<evidence type="ECO:0000256" key="6">
    <source>
        <dbReference type="RuleBase" id="RU362125"/>
    </source>
</evidence>
<organism evidence="10 11">
    <name type="scientific">Pseudomonas putida</name>
    <name type="common">Arthrobacter siderocapsulatus</name>
    <dbReference type="NCBI Taxonomy" id="303"/>
    <lineage>
        <taxon>Bacteria</taxon>
        <taxon>Pseudomonadati</taxon>
        <taxon>Pseudomonadota</taxon>
        <taxon>Gammaproteobacteria</taxon>
        <taxon>Pseudomonadales</taxon>
        <taxon>Pseudomonadaceae</taxon>
        <taxon>Pseudomonas</taxon>
    </lineage>
</organism>
<dbReference type="InterPro" id="IPR009075">
    <property type="entry name" value="AcylCo_DH/oxidase_C"/>
</dbReference>
<dbReference type="InterPro" id="IPR013786">
    <property type="entry name" value="AcylCoA_DH/ox_N"/>
</dbReference>
<dbReference type="InterPro" id="IPR036250">
    <property type="entry name" value="AcylCo_DH-like_C"/>
</dbReference>
<evidence type="ECO:0000259" key="9">
    <source>
        <dbReference type="Pfam" id="PF02771"/>
    </source>
</evidence>
<comment type="cofactor">
    <cofactor evidence="1 6">
        <name>FAD</name>
        <dbReference type="ChEBI" id="CHEBI:57692"/>
    </cofactor>
</comment>
<feature type="domain" description="Acyl-CoA oxidase/dehydrogenase middle" evidence="8">
    <location>
        <begin position="124"/>
        <end position="215"/>
    </location>
</feature>
<dbReference type="EMBL" id="LUCV01000004">
    <property type="protein sequence ID" value="OAI94791.1"/>
    <property type="molecule type" value="Genomic_DNA"/>
</dbReference>
<keyword evidence="4 6" id="KW-0274">FAD</keyword>
<proteinExistence type="inferred from homology"/>
<dbReference type="InterPro" id="IPR006091">
    <property type="entry name" value="Acyl-CoA_Oxase/DH_mid-dom"/>
</dbReference>
<accession>A0A177SWW8</accession>
<gene>
    <name evidence="10" type="ORF">AYO28_07105</name>
</gene>
<reference evidence="10 11" key="1">
    <citation type="submission" date="2016-03" db="EMBL/GenBank/DDBJ databases">
        <title>Draft Genome Assembly of Pseudomonas putida strain CBF10-2.</title>
        <authorList>
            <person name="Iyer R.S."/>
            <person name="Damania A."/>
        </authorList>
    </citation>
    <scope>NUCLEOTIDE SEQUENCE [LARGE SCALE GENOMIC DNA]</scope>
    <source>
        <strain evidence="10 11">CBF10-2</strain>
    </source>
</reference>
<evidence type="ECO:0000256" key="2">
    <source>
        <dbReference type="ARBA" id="ARBA00009347"/>
    </source>
</evidence>
<evidence type="ECO:0000256" key="5">
    <source>
        <dbReference type="ARBA" id="ARBA00023002"/>
    </source>
</evidence>
<keyword evidence="5 6" id="KW-0560">Oxidoreductase</keyword>
<dbReference type="InterPro" id="IPR009100">
    <property type="entry name" value="AcylCoA_DH/oxidase_NM_dom_sf"/>
</dbReference>
<feature type="domain" description="Acyl-CoA dehydrogenase/oxidase N-terminal" evidence="9">
    <location>
        <begin position="6"/>
        <end position="118"/>
    </location>
</feature>
<evidence type="ECO:0000259" key="7">
    <source>
        <dbReference type="Pfam" id="PF00441"/>
    </source>
</evidence>
<evidence type="ECO:0000259" key="8">
    <source>
        <dbReference type="Pfam" id="PF02770"/>
    </source>
</evidence>
<dbReference type="RefSeq" id="WP_064301362.1">
    <property type="nucleotide sequence ID" value="NZ_LUCV01000004.1"/>
</dbReference>
<keyword evidence="3 6" id="KW-0285">Flavoprotein</keyword>
<evidence type="ECO:0000256" key="4">
    <source>
        <dbReference type="ARBA" id="ARBA00022827"/>
    </source>
</evidence>
<protein>
    <submittedName>
        <fullName evidence="10">Pimeloyl-CoA dehydrogenase small subunit</fullName>
    </submittedName>
</protein>
<evidence type="ECO:0000313" key="10">
    <source>
        <dbReference type="EMBL" id="OAI94791.1"/>
    </source>
</evidence>
<dbReference type="Gene3D" id="2.40.110.10">
    <property type="entry name" value="Butyryl-CoA Dehydrogenase, subunit A, domain 2"/>
    <property type="match status" value="1"/>
</dbReference>
<dbReference type="CDD" id="cd00567">
    <property type="entry name" value="ACAD"/>
    <property type="match status" value="1"/>
</dbReference>
<feature type="domain" description="Acyl-CoA dehydrogenase/oxidase C-terminal" evidence="7">
    <location>
        <begin position="239"/>
        <end position="369"/>
    </location>
</feature>
<dbReference type="Pfam" id="PF00441">
    <property type="entry name" value="Acyl-CoA_dh_1"/>
    <property type="match status" value="1"/>
</dbReference>
<dbReference type="Pfam" id="PF02771">
    <property type="entry name" value="Acyl-CoA_dh_N"/>
    <property type="match status" value="1"/>
</dbReference>
<evidence type="ECO:0000256" key="1">
    <source>
        <dbReference type="ARBA" id="ARBA00001974"/>
    </source>
</evidence>
<dbReference type="Gene3D" id="1.20.140.10">
    <property type="entry name" value="Butyryl-CoA Dehydrogenase, subunit A, domain 3"/>
    <property type="match status" value="1"/>
</dbReference>
<evidence type="ECO:0000256" key="3">
    <source>
        <dbReference type="ARBA" id="ARBA00022630"/>
    </source>
</evidence>
<dbReference type="SUPFAM" id="SSF56645">
    <property type="entry name" value="Acyl-CoA dehydrogenase NM domain-like"/>
    <property type="match status" value="1"/>
</dbReference>
<comment type="similarity">
    <text evidence="2 6">Belongs to the acyl-CoA dehydrogenase family.</text>
</comment>
<dbReference type="Proteomes" id="UP000077752">
    <property type="component" value="Unassembled WGS sequence"/>
</dbReference>
<name>A0A177SWW8_PSEPU</name>
<comment type="caution">
    <text evidence="10">The sequence shown here is derived from an EMBL/GenBank/DDBJ whole genome shotgun (WGS) entry which is preliminary data.</text>
</comment>
<dbReference type="PANTHER" id="PTHR43884:SF20">
    <property type="entry name" value="ACYL-COA DEHYDROGENASE FADE28"/>
    <property type="match status" value="1"/>
</dbReference>